<evidence type="ECO:0000256" key="11">
    <source>
        <dbReference type="ARBA" id="ARBA00023316"/>
    </source>
</evidence>
<dbReference type="PANTHER" id="PTHR21581">
    <property type="entry name" value="D-ALANYL-D-ALANINE CARBOXYPEPTIDASE"/>
    <property type="match status" value="1"/>
</dbReference>
<comment type="similarity">
    <text evidence="3 13">Belongs to the peptidase S11 family.</text>
</comment>
<keyword evidence="9" id="KW-0133">Cell shape</keyword>
<dbReference type="UniPathway" id="UPA00219"/>
<comment type="function">
    <text evidence="1">Removes C-terminal D-alanyl residues from sugar-peptide cell wall precursors.</text>
</comment>
<evidence type="ECO:0000256" key="3">
    <source>
        <dbReference type="ARBA" id="ARBA00007164"/>
    </source>
</evidence>
<dbReference type="InterPro" id="IPR015956">
    <property type="entry name" value="Peniciliin-bd_prot_C_sf"/>
</dbReference>
<dbReference type="PANTHER" id="PTHR21581:SF11">
    <property type="entry name" value="D-ALANYL-D-ALANINE CARBOXYPEPTIDASE DACA"/>
    <property type="match status" value="1"/>
</dbReference>
<dbReference type="InterPro" id="IPR018044">
    <property type="entry name" value="Peptidase_S11"/>
</dbReference>
<dbReference type="Gene3D" id="3.40.710.10">
    <property type="entry name" value="DD-peptidase/beta-lactamase superfamily"/>
    <property type="match status" value="1"/>
</dbReference>
<dbReference type="GO" id="GO:0009002">
    <property type="term" value="F:serine-type D-Ala-D-Ala carboxypeptidase activity"/>
    <property type="evidence" value="ECO:0007669"/>
    <property type="project" value="UniProtKB-EC"/>
</dbReference>
<keyword evidence="17" id="KW-1185">Reference proteome</keyword>
<reference evidence="17" key="1">
    <citation type="submission" date="2016-06" db="EMBL/GenBank/DDBJ databases">
        <authorList>
            <person name="de Vries S.P.W."/>
            <person name="Hadjirin N.F."/>
            <person name="Lay E.M."/>
            <person name="Zadoks R.N."/>
            <person name="Peacock S.J."/>
            <person name="Parkhill J."/>
            <person name="Grant A.J."/>
            <person name="Mcdougall S."/>
            <person name="Holmes M.A."/>
        </authorList>
    </citation>
    <scope>NUCLEOTIDE SEQUENCE [LARGE SCALE GENOMIC DNA]</scope>
    <source>
        <strain evidence="17">NZ1587</strain>
    </source>
</reference>
<evidence type="ECO:0000256" key="13">
    <source>
        <dbReference type="RuleBase" id="RU004016"/>
    </source>
</evidence>
<comment type="caution">
    <text evidence="16">The sequence shown here is derived from an EMBL/GenBank/DDBJ whole genome shotgun (WGS) entry which is preliminary data.</text>
</comment>
<evidence type="ECO:0000259" key="15">
    <source>
        <dbReference type="SMART" id="SM00936"/>
    </source>
</evidence>
<keyword evidence="6" id="KW-0645">Protease</keyword>
<protein>
    <recommendedName>
        <fullName evidence="4">serine-type D-Ala-D-Ala carboxypeptidase</fullName>
        <ecNumber evidence="4">3.4.16.4</ecNumber>
    </recommendedName>
</protein>
<feature type="signal peptide" evidence="14">
    <location>
        <begin position="1"/>
        <end position="22"/>
    </location>
</feature>
<dbReference type="PRINTS" id="PR00725">
    <property type="entry name" value="DADACBPTASE1"/>
</dbReference>
<dbReference type="GO" id="GO:0008360">
    <property type="term" value="P:regulation of cell shape"/>
    <property type="evidence" value="ECO:0007669"/>
    <property type="project" value="UniProtKB-KW"/>
</dbReference>
<name>A0A1L8MK65_9STRE</name>
<dbReference type="GO" id="GO:0009252">
    <property type="term" value="P:peptidoglycan biosynthetic process"/>
    <property type="evidence" value="ECO:0007669"/>
    <property type="project" value="UniProtKB-UniPathway"/>
</dbReference>
<dbReference type="InterPro" id="IPR001967">
    <property type="entry name" value="Peptidase_S11_N"/>
</dbReference>
<keyword evidence="8" id="KW-0378">Hydrolase</keyword>
<dbReference type="STRING" id="1856638.A9Q68_09825"/>
<gene>
    <name evidence="16" type="ORF">A9Q68_09825</name>
</gene>
<evidence type="ECO:0000256" key="12">
    <source>
        <dbReference type="ARBA" id="ARBA00034000"/>
    </source>
</evidence>
<dbReference type="AlphaFoldDB" id="A0A1L8MK65"/>
<keyword evidence="11" id="KW-0961">Cell wall biogenesis/degradation</keyword>
<keyword evidence="7 14" id="KW-0732">Signal</keyword>
<dbReference type="GO" id="GO:0006508">
    <property type="term" value="P:proteolysis"/>
    <property type="evidence" value="ECO:0007669"/>
    <property type="project" value="UniProtKB-KW"/>
</dbReference>
<proteinExistence type="inferred from homology"/>
<comment type="catalytic activity">
    <reaction evidence="12">
        <text>Preferential cleavage: (Ac)2-L-Lys-D-Ala-|-D-Ala. Also transpeptidation of peptidyl-alanyl moieties that are N-acyl substituents of D-alanine.</text>
        <dbReference type="EC" id="3.4.16.4"/>
    </reaction>
</comment>
<dbReference type="EC" id="3.4.16.4" evidence="4"/>
<dbReference type="GO" id="GO:0071555">
    <property type="term" value="P:cell wall organization"/>
    <property type="evidence" value="ECO:0007669"/>
    <property type="project" value="UniProtKB-KW"/>
</dbReference>
<dbReference type="RefSeq" id="WP_071794544.1">
    <property type="nucleotide sequence ID" value="NZ_LZDD01000004.1"/>
</dbReference>
<organism evidence="16 17">
    <name type="scientific">Streptococcus bovimastitidis</name>
    <dbReference type="NCBI Taxonomy" id="1856638"/>
    <lineage>
        <taxon>Bacteria</taxon>
        <taxon>Bacillati</taxon>
        <taxon>Bacillota</taxon>
        <taxon>Bacilli</taxon>
        <taxon>Lactobacillales</taxon>
        <taxon>Streptococcaceae</taxon>
        <taxon>Streptococcus</taxon>
    </lineage>
</organism>
<comment type="pathway">
    <text evidence="2">Cell wall biogenesis; peptidoglycan biosynthesis.</text>
</comment>
<dbReference type="EMBL" id="LZDD01000004">
    <property type="protein sequence ID" value="OJF71129.1"/>
    <property type="molecule type" value="Genomic_DNA"/>
</dbReference>
<sequence length="412" mass="45948">MKKLTHFLLIASLALIPTLVSAESYKLPAKGGIAFEVSTGKILYEKDAKEKLPVSSLTKVLTTYMVYKEVDSGRLSWNTPVKISDYPYNLTTNYTISNVPLDARRYTVKELLEAMLITNANSPAIALAEKIGGTEPLFVDKMQKQLKEWRIHDAKLVNATGLSNSQLGDHIYPKSKKNAENKMSAQDLAIVTRHLLQDYPQVTKITKKPSAPYQGDRIFSYNYMLKGMPNYRIGTNGLFVSYSENGGASLISSSKENKMEIVSIILDADKADGQEFTQFTAANALLDDISKNYEAVTLVKKGETLKGKKIKVTDSPKTQVGLVADQSIRVVQKIGKAKLDKLRITPLKSEFQAPLAKKEELASASYKDSDPVGIGYLGDRPTYQLSAKEEIPRSFFLKVWWNHFVTYVNEKL</sequence>
<evidence type="ECO:0000256" key="4">
    <source>
        <dbReference type="ARBA" id="ARBA00012448"/>
    </source>
</evidence>
<evidence type="ECO:0000313" key="17">
    <source>
        <dbReference type="Proteomes" id="UP000182015"/>
    </source>
</evidence>
<dbReference type="OrthoDB" id="9791132at2"/>
<evidence type="ECO:0000256" key="2">
    <source>
        <dbReference type="ARBA" id="ARBA00004752"/>
    </source>
</evidence>
<dbReference type="SMART" id="SM00936">
    <property type="entry name" value="PBP5_C"/>
    <property type="match status" value="1"/>
</dbReference>
<dbReference type="InterPro" id="IPR037167">
    <property type="entry name" value="Peptidase_S11_C_sf"/>
</dbReference>
<evidence type="ECO:0000256" key="9">
    <source>
        <dbReference type="ARBA" id="ARBA00022960"/>
    </source>
</evidence>
<feature type="domain" description="Peptidase S11 D-Ala-D-Ala carboxypeptidase A C-terminal" evidence="15">
    <location>
        <begin position="293"/>
        <end position="393"/>
    </location>
</feature>
<keyword evidence="10" id="KW-0573">Peptidoglycan synthesis</keyword>
<dbReference type="NCBIfam" id="NF038273">
    <property type="entry name" value="strep_PBP3"/>
    <property type="match status" value="1"/>
</dbReference>
<evidence type="ECO:0000256" key="6">
    <source>
        <dbReference type="ARBA" id="ARBA00022670"/>
    </source>
</evidence>
<dbReference type="Gene3D" id="2.60.410.10">
    <property type="entry name" value="D-Ala-D-Ala carboxypeptidase, C-terminal domain"/>
    <property type="match status" value="1"/>
</dbReference>
<evidence type="ECO:0000256" key="10">
    <source>
        <dbReference type="ARBA" id="ARBA00022984"/>
    </source>
</evidence>
<keyword evidence="5" id="KW-0121">Carboxypeptidase</keyword>
<dbReference type="Pfam" id="PF00768">
    <property type="entry name" value="Peptidase_S11"/>
    <property type="match status" value="1"/>
</dbReference>
<evidence type="ECO:0000256" key="8">
    <source>
        <dbReference type="ARBA" id="ARBA00022801"/>
    </source>
</evidence>
<evidence type="ECO:0000256" key="7">
    <source>
        <dbReference type="ARBA" id="ARBA00022729"/>
    </source>
</evidence>
<dbReference type="SUPFAM" id="SSF56601">
    <property type="entry name" value="beta-lactamase/transpeptidase-like"/>
    <property type="match status" value="1"/>
</dbReference>
<evidence type="ECO:0000313" key="16">
    <source>
        <dbReference type="EMBL" id="OJF71129.1"/>
    </source>
</evidence>
<evidence type="ECO:0000256" key="14">
    <source>
        <dbReference type="SAM" id="SignalP"/>
    </source>
</evidence>
<evidence type="ECO:0000256" key="1">
    <source>
        <dbReference type="ARBA" id="ARBA00003217"/>
    </source>
</evidence>
<dbReference type="InterPro" id="IPR012907">
    <property type="entry name" value="Peptidase_S11_C"/>
</dbReference>
<dbReference type="InterPro" id="IPR012338">
    <property type="entry name" value="Beta-lactam/transpept-like"/>
</dbReference>
<evidence type="ECO:0000256" key="5">
    <source>
        <dbReference type="ARBA" id="ARBA00022645"/>
    </source>
</evidence>
<dbReference type="Pfam" id="PF07943">
    <property type="entry name" value="PBP5_C"/>
    <property type="match status" value="1"/>
</dbReference>
<dbReference type="Proteomes" id="UP000182015">
    <property type="component" value="Unassembled WGS sequence"/>
</dbReference>
<accession>A0A1L8MK65</accession>
<feature type="chain" id="PRO_5009878384" description="serine-type D-Ala-D-Ala carboxypeptidase" evidence="14">
    <location>
        <begin position="23"/>
        <end position="412"/>
    </location>
</feature>
<dbReference type="SUPFAM" id="SSF69189">
    <property type="entry name" value="Penicillin-binding protein associated domain"/>
    <property type="match status" value="1"/>
</dbReference>